<evidence type="ECO:0000256" key="3">
    <source>
        <dbReference type="ARBA" id="ARBA00033164"/>
    </source>
</evidence>
<keyword evidence="4" id="KW-0175">Coiled coil</keyword>
<dbReference type="PANTHER" id="PTHR21600:SF89">
    <property type="entry name" value="RIBOSOMAL LARGE SUBUNIT PSEUDOURIDINE SYNTHASE A"/>
    <property type="match status" value="1"/>
</dbReference>
<gene>
    <name evidence="6" type="ORF">SAY89_08895</name>
</gene>
<dbReference type="PROSITE" id="PS01129">
    <property type="entry name" value="PSI_RLU"/>
    <property type="match status" value="1"/>
</dbReference>
<evidence type="ECO:0000313" key="6">
    <source>
        <dbReference type="EMBL" id="WPF90370.1"/>
    </source>
</evidence>
<dbReference type="EMBL" id="CP138348">
    <property type="protein sequence ID" value="WPF90370.1"/>
    <property type="molecule type" value="Genomic_DNA"/>
</dbReference>
<accession>A0AAF1C6I4</accession>
<dbReference type="GO" id="GO:0003723">
    <property type="term" value="F:RNA binding"/>
    <property type="evidence" value="ECO:0007669"/>
    <property type="project" value="InterPro"/>
</dbReference>
<dbReference type="InterPro" id="IPR050188">
    <property type="entry name" value="RluA_PseudoU_synthase"/>
</dbReference>
<protein>
    <recommendedName>
        <fullName evidence="2">RNA pseudouridylate synthase</fullName>
    </recommendedName>
    <alternativeName>
        <fullName evidence="3">RNA-uridine isomerase</fullName>
    </alternativeName>
</protein>
<dbReference type="GO" id="GO:0140098">
    <property type="term" value="F:catalytic activity, acting on RNA"/>
    <property type="evidence" value="ECO:0007669"/>
    <property type="project" value="UniProtKB-ARBA"/>
</dbReference>
<dbReference type="Gene3D" id="3.30.2350.10">
    <property type="entry name" value="Pseudouridine synthase"/>
    <property type="match status" value="1"/>
</dbReference>
<sequence>MNLQTILHSVDDFVKKEDIFQEEIVTYHYEGFCPKTKQKLTLPRTILSEKIALKLCAELDKNEIKMPKGKMLGVLIVKDKLGDLKVIKAFSGFWGGKKEIRGWVNQIPANSVITMAEKLTLQKLDQIKYQIIALENISVREEYNNLEQKFQQEWQSLKKIHQVRKQVRHELRNELKETIINNSNIEEKFKILEQESRKDDWQRRNLKHKWQEILQPLKDKISLADQEIRNLKRQRKELSRQLQAQMQTAYSMTNFAGESLSVGSLLGKDFIPTGTGDCCAPKLLHYAATNNLIPIAMAEVWWGDTSPNGEKVNGHFYPACESRCQPLMGFLLSGLPSFEVRKSSANLPIIYEDDYLLVVNKPSGLLSVSGRGIDKFDCVEARFRQIPTAKSYNHLKTVHRLDQDTSGILILAKDEDTHLKMSQLFAVREVKKIYEAVVEGMVKEDRGIIDLPLWGNPRSRPRQEVNYQYGKPSVTHFRVIERRQEQTRLELIPITGRTHQLRVHCLQGLGMAIRGDRIYGKLEQNEDRLYLHAREIIFTHPHTQTIIHLTTKTPF</sequence>
<evidence type="ECO:0000259" key="5">
    <source>
        <dbReference type="Pfam" id="PF00849"/>
    </source>
</evidence>
<dbReference type="PANTHER" id="PTHR21600">
    <property type="entry name" value="MITOCHONDRIAL RNA PSEUDOURIDINE SYNTHASE"/>
    <property type="match status" value="1"/>
</dbReference>
<evidence type="ECO:0000256" key="2">
    <source>
        <dbReference type="ARBA" id="ARBA00031870"/>
    </source>
</evidence>
<dbReference type="Pfam" id="PF00849">
    <property type="entry name" value="PseudoU_synth_2"/>
    <property type="match status" value="1"/>
</dbReference>
<dbReference type="InterPro" id="IPR006224">
    <property type="entry name" value="PsdUridine_synth_RluA-like_CS"/>
</dbReference>
<feature type="domain" description="Pseudouridine synthase RsuA/RluA-like" evidence="5">
    <location>
        <begin position="355"/>
        <end position="506"/>
    </location>
</feature>
<evidence type="ECO:0000256" key="1">
    <source>
        <dbReference type="ARBA" id="ARBA00000073"/>
    </source>
</evidence>
<comment type="catalytic activity">
    <reaction evidence="1">
        <text>a uridine in RNA = a pseudouridine in RNA</text>
        <dbReference type="Rhea" id="RHEA:48348"/>
        <dbReference type="Rhea" id="RHEA-COMP:12068"/>
        <dbReference type="Rhea" id="RHEA-COMP:12069"/>
        <dbReference type="ChEBI" id="CHEBI:65314"/>
        <dbReference type="ChEBI" id="CHEBI:65315"/>
    </reaction>
</comment>
<dbReference type="GO" id="GO:0009982">
    <property type="term" value="F:pseudouridine synthase activity"/>
    <property type="evidence" value="ECO:0007669"/>
    <property type="project" value="InterPro"/>
</dbReference>
<dbReference type="InterPro" id="IPR006145">
    <property type="entry name" value="PsdUridine_synth_RsuA/RluA"/>
</dbReference>
<name>A0AAF1C6I4_9CHRO</name>
<dbReference type="CDD" id="cd02869">
    <property type="entry name" value="PseudoU_synth_RluA_like"/>
    <property type="match status" value="1"/>
</dbReference>
<feature type="coiled-coil region" evidence="4">
    <location>
        <begin position="168"/>
        <end position="248"/>
    </location>
</feature>
<proteinExistence type="predicted"/>
<reference evidence="6" key="1">
    <citation type="submission" date="2023-11" db="EMBL/GenBank/DDBJ databases">
        <title>Genome sequence of Cyanobacterium aponinum BCRC AL20115.</title>
        <authorList>
            <person name="Chang H.-Y."/>
            <person name="Lin K.-M."/>
            <person name="Hsueh H.-T."/>
            <person name="Chu H.-A."/>
            <person name="Kuo C.-H."/>
        </authorList>
    </citation>
    <scope>NUCLEOTIDE SEQUENCE</scope>
    <source>
        <strain evidence="6">AL20115</strain>
    </source>
</reference>
<organism evidence="6">
    <name type="scientific">Cyanobacterium aponinum AL20115</name>
    <dbReference type="NCBI Taxonomy" id="3090662"/>
    <lineage>
        <taxon>Bacteria</taxon>
        <taxon>Bacillati</taxon>
        <taxon>Cyanobacteriota</taxon>
        <taxon>Cyanophyceae</taxon>
        <taxon>Oscillatoriophycideae</taxon>
        <taxon>Chroococcales</taxon>
        <taxon>Geminocystaceae</taxon>
        <taxon>Cyanobacterium</taxon>
    </lineage>
</organism>
<dbReference type="GO" id="GO:0000455">
    <property type="term" value="P:enzyme-directed rRNA pseudouridine synthesis"/>
    <property type="evidence" value="ECO:0007669"/>
    <property type="project" value="TreeGrafter"/>
</dbReference>
<dbReference type="SUPFAM" id="SSF55120">
    <property type="entry name" value="Pseudouridine synthase"/>
    <property type="match status" value="1"/>
</dbReference>
<dbReference type="InterPro" id="IPR020103">
    <property type="entry name" value="PsdUridine_synth_cat_dom_sf"/>
</dbReference>
<dbReference type="RefSeq" id="WP_320002308.1">
    <property type="nucleotide sequence ID" value="NZ_CP138348.1"/>
</dbReference>
<dbReference type="AlphaFoldDB" id="A0AAF1C6I4"/>
<evidence type="ECO:0000256" key="4">
    <source>
        <dbReference type="SAM" id="Coils"/>
    </source>
</evidence>